<evidence type="ECO:0000313" key="2">
    <source>
        <dbReference type="Proteomes" id="UP000199518"/>
    </source>
</evidence>
<dbReference type="Proteomes" id="UP000199518">
    <property type="component" value="Unassembled WGS sequence"/>
</dbReference>
<gene>
    <name evidence="1" type="ORF">SAMN05421753_10260</name>
</gene>
<dbReference type="EMBL" id="FOQD01000002">
    <property type="protein sequence ID" value="SFH68698.1"/>
    <property type="molecule type" value="Genomic_DNA"/>
</dbReference>
<accession>A0A1I3C272</accession>
<reference evidence="2" key="1">
    <citation type="submission" date="2016-10" db="EMBL/GenBank/DDBJ databases">
        <authorList>
            <person name="Varghese N."/>
            <person name="Submissions S."/>
        </authorList>
    </citation>
    <scope>NUCLEOTIDE SEQUENCE [LARGE SCALE GENOMIC DNA]</scope>
    <source>
        <strain evidence="2">DSM 26348</strain>
    </source>
</reference>
<organism evidence="1 2">
    <name type="scientific">Planctomicrobium piriforme</name>
    <dbReference type="NCBI Taxonomy" id="1576369"/>
    <lineage>
        <taxon>Bacteria</taxon>
        <taxon>Pseudomonadati</taxon>
        <taxon>Planctomycetota</taxon>
        <taxon>Planctomycetia</taxon>
        <taxon>Planctomycetales</taxon>
        <taxon>Planctomycetaceae</taxon>
        <taxon>Planctomicrobium</taxon>
    </lineage>
</organism>
<dbReference type="RefSeq" id="WP_092047765.1">
    <property type="nucleotide sequence ID" value="NZ_FOQD01000002.1"/>
</dbReference>
<dbReference type="AlphaFoldDB" id="A0A1I3C272"/>
<protein>
    <submittedName>
        <fullName evidence="1">Uncharacterized protein</fullName>
    </submittedName>
</protein>
<evidence type="ECO:0000313" key="1">
    <source>
        <dbReference type="EMBL" id="SFH68698.1"/>
    </source>
</evidence>
<keyword evidence="2" id="KW-1185">Reference proteome</keyword>
<sequence>MLWFCSSLFAVGILSVEVLSGIHNPLSLPCLLLLAVAATKSWSLIRRLQQERHANILSRYADRQAALANSSRGPESTLELLNVSRQHVSV</sequence>
<proteinExistence type="predicted"/>
<name>A0A1I3C272_9PLAN</name>
<dbReference type="STRING" id="1576369.SAMN05421753_10260"/>